<feature type="chain" id="PRO_5030905251" description="Outer membrane protein beta-barrel domain-containing protein" evidence="2">
    <location>
        <begin position="21"/>
        <end position="188"/>
    </location>
</feature>
<reference evidence="4 5" key="1">
    <citation type="journal article" date="2019" name="Mar. Drugs">
        <title>Comparative Genomics and CAZyme Genome Repertoires of Marine Zobellia amurskyensis KMM 3526(T) and Zobellia laminariae KMM 3676(T).</title>
        <authorList>
            <person name="Chernysheva N."/>
            <person name="Bystritskaya E."/>
            <person name="Stenkova A."/>
            <person name="Golovkin I."/>
            <person name="Nedashkovskaya O."/>
            <person name="Isaeva M."/>
        </authorList>
    </citation>
    <scope>NUCLEOTIDE SEQUENCE [LARGE SCALE GENOMIC DNA]</scope>
    <source>
        <strain evidence="4 5">KMM 3526</strain>
    </source>
</reference>
<evidence type="ECO:0000256" key="1">
    <source>
        <dbReference type="ARBA" id="ARBA00022729"/>
    </source>
</evidence>
<gene>
    <name evidence="4" type="ORF">D9O36_04255</name>
</gene>
<dbReference type="RefSeq" id="WP_155598977.1">
    <property type="nucleotide sequence ID" value="NZ_RCNR01000006.1"/>
</dbReference>
<keyword evidence="1 2" id="KW-0732">Signal</keyword>
<dbReference type="InterPro" id="IPR027385">
    <property type="entry name" value="Beta-barrel_OMP"/>
</dbReference>
<name>A0A7X3D116_9FLAO</name>
<accession>A0A7X3D116</accession>
<dbReference type="Proteomes" id="UP000540519">
    <property type="component" value="Unassembled WGS sequence"/>
</dbReference>
<feature type="domain" description="Outer membrane protein beta-barrel" evidence="3">
    <location>
        <begin position="7"/>
        <end position="169"/>
    </location>
</feature>
<dbReference type="InterPro" id="IPR011250">
    <property type="entry name" value="OMP/PagP_B-barrel"/>
</dbReference>
<dbReference type="Gene3D" id="2.40.160.20">
    <property type="match status" value="1"/>
</dbReference>
<dbReference type="AlphaFoldDB" id="A0A7X3D116"/>
<proteinExistence type="predicted"/>
<comment type="caution">
    <text evidence="4">The sequence shown here is derived from an EMBL/GenBank/DDBJ whole genome shotgun (WGS) entry which is preliminary data.</text>
</comment>
<protein>
    <recommendedName>
        <fullName evidence="3">Outer membrane protein beta-barrel domain-containing protein</fullName>
    </recommendedName>
</protein>
<organism evidence="4 5">
    <name type="scientific">Zobellia amurskyensis</name>
    <dbReference type="NCBI Taxonomy" id="248905"/>
    <lineage>
        <taxon>Bacteria</taxon>
        <taxon>Pseudomonadati</taxon>
        <taxon>Bacteroidota</taxon>
        <taxon>Flavobacteriia</taxon>
        <taxon>Flavobacteriales</taxon>
        <taxon>Flavobacteriaceae</taxon>
        <taxon>Zobellia</taxon>
    </lineage>
</organism>
<feature type="signal peptide" evidence="2">
    <location>
        <begin position="1"/>
        <end position="20"/>
    </location>
</feature>
<evidence type="ECO:0000313" key="4">
    <source>
        <dbReference type="EMBL" id="MUH35043.1"/>
    </source>
</evidence>
<dbReference type="Pfam" id="PF13505">
    <property type="entry name" value="OMP_b-brl"/>
    <property type="match status" value="1"/>
</dbReference>
<dbReference type="SUPFAM" id="SSF56925">
    <property type="entry name" value="OMPA-like"/>
    <property type="match status" value="1"/>
</dbReference>
<evidence type="ECO:0000313" key="5">
    <source>
        <dbReference type="Proteomes" id="UP000540519"/>
    </source>
</evidence>
<dbReference type="EMBL" id="RCNR01000006">
    <property type="protein sequence ID" value="MUH35043.1"/>
    <property type="molecule type" value="Genomic_DNA"/>
</dbReference>
<sequence>MKKIYFLTVSIFFLSASLFAQDKKWSVEANYPISVGDDLGADAPAILDLGLKYRFFDFNIVKIGASISAGYFRQNHNYSINEELFDFTETHWLFQPKLFAEFTIPSIKKLHPSIGLGYTFTESKNKGIAFNEPAELKRSPGGVSLNLGLSYDVTKRFFLQVQCDYTRSTGTVKGEGYTENIKDNLGFV</sequence>
<dbReference type="OrthoDB" id="1438113at2"/>
<evidence type="ECO:0000256" key="2">
    <source>
        <dbReference type="SAM" id="SignalP"/>
    </source>
</evidence>
<keyword evidence="5" id="KW-1185">Reference proteome</keyword>
<evidence type="ECO:0000259" key="3">
    <source>
        <dbReference type="Pfam" id="PF13505"/>
    </source>
</evidence>